<feature type="chain" id="PRO_5041927754" description="Glucanase" evidence="10">
    <location>
        <begin position="38"/>
        <end position="405"/>
    </location>
</feature>
<keyword evidence="3 10" id="KW-0732">Signal</keyword>
<dbReference type="AlphaFoldDB" id="A0AAE4K6F5"/>
<dbReference type="EC" id="3.2.1.-" evidence="9"/>
<dbReference type="InterPro" id="IPR002037">
    <property type="entry name" value="Glyco_hydro_8"/>
</dbReference>
<dbReference type="InterPro" id="IPR008928">
    <property type="entry name" value="6-hairpin_glycosidase_sf"/>
</dbReference>
<evidence type="ECO:0000313" key="11">
    <source>
        <dbReference type="EMBL" id="MDT0337983.1"/>
    </source>
</evidence>
<dbReference type="GO" id="GO:0030245">
    <property type="term" value="P:cellulose catabolic process"/>
    <property type="evidence" value="ECO:0007669"/>
    <property type="project" value="UniProtKB-KW"/>
</dbReference>
<comment type="similarity">
    <text evidence="2 9">Belongs to the glycosyl hydrolase 8 (cellulase D) family.</text>
</comment>
<gene>
    <name evidence="11" type="primary">bcsZ</name>
    <name evidence="11" type="ORF">RJN63_14145</name>
</gene>
<comment type="catalytic activity">
    <reaction evidence="1">
        <text>Endohydrolysis of (1-&gt;4)-beta-D-glucosidic linkages in cellulose, lichenin and cereal beta-D-glucans.</text>
        <dbReference type="EC" id="3.2.1.4"/>
    </reaction>
</comment>
<evidence type="ECO:0000256" key="7">
    <source>
        <dbReference type="ARBA" id="ARBA00023326"/>
    </source>
</evidence>
<accession>A0AAE4K6F5</accession>
<name>A0AAE4K6F5_9BURK</name>
<dbReference type="Pfam" id="PF01270">
    <property type="entry name" value="Glyco_hydro_8"/>
    <property type="match status" value="1"/>
</dbReference>
<keyword evidence="6 9" id="KW-0326">Glycosidase</keyword>
<dbReference type="RefSeq" id="WP_310836460.1">
    <property type="nucleotide sequence ID" value="NZ_JAVLSM010000003.1"/>
</dbReference>
<evidence type="ECO:0000256" key="2">
    <source>
        <dbReference type="ARBA" id="ARBA00009209"/>
    </source>
</evidence>
<feature type="signal peptide" evidence="10">
    <location>
        <begin position="1"/>
        <end position="37"/>
    </location>
</feature>
<dbReference type="InterPro" id="IPR019834">
    <property type="entry name" value="Glyco_hydro_8_CS"/>
</dbReference>
<sequence>MPDLPFQPLRRSLLKVVAALALSGAGAAASAAPAACAAVDWPAWQSWAGSHVQADGRVLHSSLLPNHTTSEGQSYNLLLSLIANDPQRFDQIWSWTRDNMMAPDAANRLPGWLWGQGTDGKWQLQDANSASDADLWIAYALLEAARLWQRPTYRSDAVRLLDSIEARLVVDLPGLGKMVLPGPQGFSQGNQAWTLNPSYLPLPLLRRLHKERPKGPWQQIATNTVRMIQATSPKGFVADWVGYKMTAAQAGQFMVDPAKGELGSYDAIRVYLWAGMTSTRDPGAAPLLAALDGMRQRIVATGIAPEKVAVTSGAIEGQGPFGFGAALVPYLQAKGENTLAAQWQARAAQQLESGLAQPSAQPEILYYNVMLGLFGLGWAEQRYQFRDDGTLNLSWEKSCARAVPR</sequence>
<dbReference type="PRINTS" id="PR00735">
    <property type="entry name" value="GLHYDRLASE8"/>
</dbReference>
<protein>
    <recommendedName>
        <fullName evidence="9">Glucanase</fullName>
        <ecNumber evidence="9">3.2.1.-</ecNumber>
    </recommendedName>
</protein>
<dbReference type="NCBIfam" id="NF008305">
    <property type="entry name" value="PRK11097.1"/>
    <property type="match status" value="1"/>
</dbReference>
<keyword evidence="7 9" id="KW-0624">Polysaccharide degradation</keyword>
<organism evidence="11">
    <name type="scientific">Herbaspirillum huttiense subsp. nephrolepidis</name>
    <dbReference type="NCBI Taxonomy" id="3075126"/>
    <lineage>
        <taxon>Bacteria</taxon>
        <taxon>Pseudomonadati</taxon>
        <taxon>Pseudomonadota</taxon>
        <taxon>Betaproteobacteria</taxon>
        <taxon>Burkholderiales</taxon>
        <taxon>Oxalobacteraceae</taxon>
        <taxon>Herbaspirillum</taxon>
    </lineage>
</organism>
<dbReference type="GO" id="GO:0008810">
    <property type="term" value="F:cellulase activity"/>
    <property type="evidence" value="ECO:0007669"/>
    <property type="project" value="UniProtKB-EC"/>
</dbReference>
<evidence type="ECO:0000256" key="9">
    <source>
        <dbReference type="RuleBase" id="RU361167"/>
    </source>
</evidence>
<dbReference type="InterPro" id="IPR006311">
    <property type="entry name" value="TAT_signal"/>
</dbReference>
<keyword evidence="5" id="KW-0136">Cellulose degradation</keyword>
<keyword evidence="7 9" id="KW-0119">Carbohydrate metabolism</keyword>
<feature type="active site" description="Nucleophile" evidence="8">
    <location>
        <position position="132"/>
    </location>
</feature>
<evidence type="ECO:0000256" key="4">
    <source>
        <dbReference type="ARBA" id="ARBA00022801"/>
    </source>
</evidence>
<dbReference type="SUPFAM" id="SSF48208">
    <property type="entry name" value="Six-hairpin glycosidases"/>
    <property type="match status" value="1"/>
</dbReference>
<keyword evidence="4 9" id="KW-0378">Hydrolase</keyword>
<evidence type="ECO:0000256" key="6">
    <source>
        <dbReference type="ARBA" id="ARBA00023295"/>
    </source>
</evidence>
<evidence type="ECO:0000256" key="8">
    <source>
        <dbReference type="PROSITE-ProRule" id="PRU10058"/>
    </source>
</evidence>
<evidence type="ECO:0000256" key="3">
    <source>
        <dbReference type="ARBA" id="ARBA00022729"/>
    </source>
</evidence>
<evidence type="ECO:0000256" key="5">
    <source>
        <dbReference type="ARBA" id="ARBA00023001"/>
    </source>
</evidence>
<dbReference type="PROSITE" id="PS00812">
    <property type="entry name" value="GLYCOSYL_HYDROL_F8"/>
    <property type="match status" value="1"/>
</dbReference>
<dbReference type="PROSITE" id="PS51318">
    <property type="entry name" value="TAT"/>
    <property type="match status" value="1"/>
</dbReference>
<dbReference type="EMBL" id="JAVRAA010000006">
    <property type="protein sequence ID" value="MDT0337983.1"/>
    <property type="molecule type" value="Genomic_DNA"/>
</dbReference>
<dbReference type="Gene3D" id="1.50.10.10">
    <property type="match status" value="1"/>
</dbReference>
<reference evidence="11" key="1">
    <citation type="submission" date="2023-02" db="EMBL/GenBank/DDBJ databases">
        <title>Description of Herbaspirillum huttiense subsp. nephrolepsisexaltata and Herbaspirillum huttiense subsp. lycopersicon.</title>
        <authorList>
            <person name="Poudel M."/>
            <person name="Sharma A."/>
            <person name="Goss E."/>
            <person name="Tapia J.H."/>
            <person name="Harmon C.M."/>
            <person name="Jones J.B."/>
        </authorList>
    </citation>
    <scope>NUCLEOTIDE SEQUENCE</scope>
    <source>
        <strain evidence="11">NC40101</strain>
    </source>
</reference>
<comment type="caution">
    <text evidence="11">The sequence shown here is derived from an EMBL/GenBank/DDBJ whole genome shotgun (WGS) entry which is preliminary data.</text>
</comment>
<dbReference type="InterPro" id="IPR012341">
    <property type="entry name" value="6hp_glycosidase-like_sf"/>
</dbReference>
<evidence type="ECO:0000256" key="1">
    <source>
        <dbReference type="ARBA" id="ARBA00000966"/>
    </source>
</evidence>
<evidence type="ECO:0000256" key="10">
    <source>
        <dbReference type="SAM" id="SignalP"/>
    </source>
</evidence>
<proteinExistence type="inferred from homology"/>